<protein>
    <submittedName>
        <fullName evidence="2">Excinuclease ABC subunit C</fullName>
    </submittedName>
</protein>
<dbReference type="Pfam" id="PF01541">
    <property type="entry name" value="GIY-YIG"/>
    <property type="match status" value="1"/>
</dbReference>
<accession>A0A2M6IU32</accession>
<dbReference type="PROSITE" id="PS50164">
    <property type="entry name" value="GIY_YIG"/>
    <property type="match status" value="1"/>
</dbReference>
<organism evidence="2 3">
    <name type="scientific">Candidatus Roizmanbacteria bacterium CG11_big_fil_rev_8_21_14_0_20_36_8</name>
    <dbReference type="NCBI Taxonomy" id="1974856"/>
    <lineage>
        <taxon>Bacteria</taxon>
        <taxon>Candidatus Roizmaniibacteriota</taxon>
    </lineage>
</organism>
<comment type="caution">
    <text evidence="2">The sequence shown here is derived from an EMBL/GenBank/DDBJ whole genome shotgun (WGS) entry which is preliminary data.</text>
</comment>
<reference evidence="2 3" key="1">
    <citation type="submission" date="2017-09" db="EMBL/GenBank/DDBJ databases">
        <title>Depth-based differentiation of microbial function through sediment-hosted aquifers and enrichment of novel symbionts in the deep terrestrial subsurface.</title>
        <authorList>
            <person name="Probst A.J."/>
            <person name="Ladd B."/>
            <person name="Jarett J.K."/>
            <person name="Geller-Mcgrath D.E."/>
            <person name="Sieber C.M."/>
            <person name="Emerson J.B."/>
            <person name="Anantharaman K."/>
            <person name="Thomas B.C."/>
            <person name="Malmstrom R."/>
            <person name="Stieglmeier M."/>
            <person name="Klingl A."/>
            <person name="Woyke T."/>
            <person name="Ryan C.M."/>
            <person name="Banfield J.F."/>
        </authorList>
    </citation>
    <scope>NUCLEOTIDE SEQUENCE [LARGE SCALE GENOMIC DNA]</scope>
    <source>
        <strain evidence="2">CG11_big_fil_rev_8_21_14_0_20_36_8</strain>
    </source>
</reference>
<evidence type="ECO:0000259" key="1">
    <source>
        <dbReference type="PROSITE" id="PS50164"/>
    </source>
</evidence>
<evidence type="ECO:0000313" key="3">
    <source>
        <dbReference type="Proteomes" id="UP000231056"/>
    </source>
</evidence>
<dbReference type="InterPro" id="IPR000305">
    <property type="entry name" value="GIY-YIG_endonuc"/>
</dbReference>
<name>A0A2M6IU32_9BACT</name>
<dbReference type="AlphaFoldDB" id="A0A2M6IU32"/>
<feature type="domain" description="GIY-YIG" evidence="1">
    <location>
        <begin position="7"/>
        <end position="83"/>
    </location>
</feature>
<gene>
    <name evidence="2" type="ORF">COV58_02525</name>
</gene>
<evidence type="ECO:0000313" key="2">
    <source>
        <dbReference type="EMBL" id="PIQ73441.1"/>
    </source>
</evidence>
<proteinExistence type="predicted"/>
<dbReference type="EMBL" id="PCVM01000059">
    <property type="protein sequence ID" value="PIQ73441.1"/>
    <property type="molecule type" value="Genomic_DNA"/>
</dbReference>
<dbReference type="Gene3D" id="3.40.1440.10">
    <property type="entry name" value="GIY-YIG endonuclease"/>
    <property type="match status" value="1"/>
</dbReference>
<dbReference type="Proteomes" id="UP000231056">
    <property type="component" value="Unassembled WGS sequence"/>
</dbReference>
<sequence>MFYEKKLLCCVYVLLSLKNYKFYISYITNLYERLTSHIKGKSQSTEPRKPFILLFCEYYLSKHDAIRREKYLKTSREKTTFKTHVERVFLQKYLLKRF</sequence>
<dbReference type="SUPFAM" id="SSF82771">
    <property type="entry name" value="GIY-YIG endonuclease"/>
    <property type="match status" value="1"/>
</dbReference>
<dbReference type="InterPro" id="IPR035901">
    <property type="entry name" value="GIY-YIG_endonuc_sf"/>
</dbReference>